<dbReference type="SUPFAM" id="SSF47203">
    <property type="entry name" value="Acyl-CoA dehydrogenase C-terminal domain-like"/>
    <property type="match status" value="1"/>
</dbReference>
<proteinExistence type="inferred from homology"/>
<gene>
    <name evidence="10" type="ORF">F2P47_02390</name>
</gene>
<name>A0A6N6VNB5_9HYPH</name>
<feature type="domain" description="Acyl-CoA oxidase/dehydrogenase middle" evidence="8">
    <location>
        <begin position="130"/>
        <end position="216"/>
    </location>
</feature>
<dbReference type="Pfam" id="PF02770">
    <property type="entry name" value="Acyl-CoA_dh_M"/>
    <property type="match status" value="1"/>
</dbReference>
<keyword evidence="3 6" id="KW-0285">Flavoprotein</keyword>
<dbReference type="InterPro" id="IPR006091">
    <property type="entry name" value="Acyl-CoA_Oxase/DH_mid-dom"/>
</dbReference>
<evidence type="ECO:0000256" key="5">
    <source>
        <dbReference type="ARBA" id="ARBA00023002"/>
    </source>
</evidence>
<evidence type="ECO:0000256" key="2">
    <source>
        <dbReference type="ARBA" id="ARBA00009347"/>
    </source>
</evidence>
<reference evidence="10 11" key="1">
    <citation type="submission" date="2019-09" db="EMBL/GenBank/DDBJ databases">
        <title>Parvibaculum sedimenti sp. nov., isolated from sediment.</title>
        <authorList>
            <person name="Wang Y."/>
        </authorList>
    </citation>
    <scope>NUCLEOTIDE SEQUENCE [LARGE SCALE GENOMIC DNA]</scope>
    <source>
        <strain evidence="10 11">HXT-9</strain>
    </source>
</reference>
<dbReference type="Gene3D" id="2.40.110.10">
    <property type="entry name" value="Butyryl-CoA Dehydrogenase, subunit A, domain 2"/>
    <property type="match status" value="1"/>
</dbReference>
<protein>
    <submittedName>
        <fullName evidence="10">Acyl-CoA dehydrogenase</fullName>
    </submittedName>
</protein>
<dbReference type="EMBL" id="WESC01000002">
    <property type="protein sequence ID" value="KAB7742142.1"/>
    <property type="molecule type" value="Genomic_DNA"/>
</dbReference>
<keyword evidence="11" id="KW-1185">Reference proteome</keyword>
<organism evidence="10 11">
    <name type="scientific">Parvibaculum sedimenti</name>
    <dbReference type="NCBI Taxonomy" id="2608632"/>
    <lineage>
        <taxon>Bacteria</taxon>
        <taxon>Pseudomonadati</taxon>
        <taxon>Pseudomonadota</taxon>
        <taxon>Alphaproteobacteria</taxon>
        <taxon>Hyphomicrobiales</taxon>
        <taxon>Parvibaculaceae</taxon>
        <taxon>Parvibaculum</taxon>
    </lineage>
</organism>
<feature type="domain" description="Acyl-CoA dehydrogenase/oxidase C-terminal" evidence="7">
    <location>
        <begin position="237"/>
        <end position="396"/>
    </location>
</feature>
<dbReference type="Proteomes" id="UP000468901">
    <property type="component" value="Unassembled WGS sequence"/>
</dbReference>
<sequence>MSLTKQELDEFREEVRAWFEENKPADPGFLLPLSFMEVGTDEQFYFLRDWQRKVYEAGYLGMAWPKEYGGHGKPQALQDIVTREMIRQKVPFMTNTIGLNWAGPLILNMGSEEQKKAYIPGILSAEDIWCQGFSEPDHGSDLGNAQLKATRDGNEFVLNGSKIWTSLGRHAKYMILLARTKQNTNNKYEGLSFFLIPMRIPGIEVVPIRKLTGEYGFNQTFFTDARISESCLIGKEGEGWQVAMATLAFERGAVGGQAGGHAMMSREVAEVVALARTAQRGGRPAIEDPTIRDRLVQFVMEERSMMLNSARSRIKALNVDRPFSIPMSSKLVGSEYQRRMNQFALSLQGANAAYYVGDDLAYERGQWQRSYFNAFSATIGGGTSEIQHNIIGERVLGLPKS</sequence>
<dbReference type="AlphaFoldDB" id="A0A6N6VNB5"/>
<evidence type="ECO:0000313" key="10">
    <source>
        <dbReference type="EMBL" id="KAB7742142.1"/>
    </source>
</evidence>
<evidence type="ECO:0000313" key="11">
    <source>
        <dbReference type="Proteomes" id="UP000468901"/>
    </source>
</evidence>
<dbReference type="InterPro" id="IPR052161">
    <property type="entry name" value="Mycobact_Acyl-CoA_DH"/>
</dbReference>
<comment type="cofactor">
    <cofactor evidence="1 6">
        <name>FAD</name>
        <dbReference type="ChEBI" id="CHEBI:57692"/>
    </cofactor>
</comment>
<dbReference type="InterPro" id="IPR036250">
    <property type="entry name" value="AcylCo_DH-like_C"/>
</dbReference>
<dbReference type="GO" id="GO:0016627">
    <property type="term" value="F:oxidoreductase activity, acting on the CH-CH group of donors"/>
    <property type="evidence" value="ECO:0007669"/>
    <property type="project" value="InterPro"/>
</dbReference>
<comment type="similarity">
    <text evidence="2 6">Belongs to the acyl-CoA dehydrogenase family.</text>
</comment>
<evidence type="ECO:0000256" key="1">
    <source>
        <dbReference type="ARBA" id="ARBA00001974"/>
    </source>
</evidence>
<dbReference type="PANTHER" id="PTHR43292">
    <property type="entry name" value="ACYL-COA DEHYDROGENASE"/>
    <property type="match status" value="1"/>
</dbReference>
<evidence type="ECO:0000259" key="9">
    <source>
        <dbReference type="Pfam" id="PF02771"/>
    </source>
</evidence>
<evidence type="ECO:0000259" key="8">
    <source>
        <dbReference type="Pfam" id="PF02770"/>
    </source>
</evidence>
<dbReference type="InterPro" id="IPR009100">
    <property type="entry name" value="AcylCoA_DH/oxidase_NM_dom_sf"/>
</dbReference>
<feature type="domain" description="Acyl-CoA dehydrogenase/oxidase N-terminal" evidence="9">
    <location>
        <begin position="7"/>
        <end position="126"/>
    </location>
</feature>
<dbReference type="Pfam" id="PF02771">
    <property type="entry name" value="Acyl-CoA_dh_N"/>
    <property type="match status" value="1"/>
</dbReference>
<dbReference type="GO" id="GO:0005886">
    <property type="term" value="C:plasma membrane"/>
    <property type="evidence" value="ECO:0007669"/>
    <property type="project" value="TreeGrafter"/>
</dbReference>
<dbReference type="Gene3D" id="1.10.540.10">
    <property type="entry name" value="Acyl-CoA dehydrogenase/oxidase, N-terminal domain"/>
    <property type="match status" value="1"/>
</dbReference>
<dbReference type="InterPro" id="IPR009075">
    <property type="entry name" value="AcylCo_DH/oxidase_C"/>
</dbReference>
<dbReference type="InterPro" id="IPR046373">
    <property type="entry name" value="Acyl-CoA_Oxase/DH_mid-dom_sf"/>
</dbReference>
<dbReference type="SUPFAM" id="SSF56645">
    <property type="entry name" value="Acyl-CoA dehydrogenase NM domain-like"/>
    <property type="match status" value="1"/>
</dbReference>
<evidence type="ECO:0000256" key="4">
    <source>
        <dbReference type="ARBA" id="ARBA00022827"/>
    </source>
</evidence>
<keyword evidence="4 6" id="KW-0274">FAD</keyword>
<keyword evidence="5 6" id="KW-0560">Oxidoreductase</keyword>
<dbReference type="Pfam" id="PF00441">
    <property type="entry name" value="Acyl-CoA_dh_1"/>
    <property type="match status" value="1"/>
</dbReference>
<evidence type="ECO:0000256" key="6">
    <source>
        <dbReference type="RuleBase" id="RU362125"/>
    </source>
</evidence>
<dbReference type="PANTHER" id="PTHR43292:SF4">
    <property type="entry name" value="ACYL-COA DEHYDROGENASE FADE34"/>
    <property type="match status" value="1"/>
</dbReference>
<dbReference type="InterPro" id="IPR037069">
    <property type="entry name" value="AcylCoA_DH/ox_N_sf"/>
</dbReference>
<accession>A0A6N6VNB5</accession>
<dbReference type="InterPro" id="IPR013786">
    <property type="entry name" value="AcylCoA_DH/ox_N"/>
</dbReference>
<comment type="caution">
    <text evidence="10">The sequence shown here is derived from an EMBL/GenBank/DDBJ whole genome shotgun (WGS) entry which is preliminary data.</text>
</comment>
<evidence type="ECO:0000256" key="3">
    <source>
        <dbReference type="ARBA" id="ARBA00022630"/>
    </source>
</evidence>
<dbReference type="RefSeq" id="WP_152214564.1">
    <property type="nucleotide sequence ID" value="NZ_WESC01000002.1"/>
</dbReference>
<evidence type="ECO:0000259" key="7">
    <source>
        <dbReference type="Pfam" id="PF00441"/>
    </source>
</evidence>
<dbReference type="Gene3D" id="1.20.140.10">
    <property type="entry name" value="Butyryl-CoA Dehydrogenase, subunit A, domain 3"/>
    <property type="match status" value="1"/>
</dbReference>
<dbReference type="GO" id="GO:0050660">
    <property type="term" value="F:flavin adenine dinucleotide binding"/>
    <property type="evidence" value="ECO:0007669"/>
    <property type="project" value="InterPro"/>
</dbReference>